<evidence type="ECO:0000313" key="3">
    <source>
        <dbReference type="Proteomes" id="UP000600449"/>
    </source>
</evidence>
<comment type="caution">
    <text evidence="2">The sequence shown here is derived from an EMBL/GenBank/DDBJ whole genome shotgun (WGS) entry which is preliminary data.</text>
</comment>
<dbReference type="EMBL" id="BMMF01000002">
    <property type="protein sequence ID" value="GGK21196.1"/>
    <property type="molecule type" value="Genomic_DNA"/>
</dbReference>
<dbReference type="Proteomes" id="UP000600449">
    <property type="component" value="Unassembled WGS sequence"/>
</dbReference>
<accession>A0A917V1P1</accession>
<feature type="chain" id="PRO_5037471508" description="LTXXQ motif family protein" evidence="1">
    <location>
        <begin position="25"/>
        <end position="199"/>
    </location>
</feature>
<evidence type="ECO:0008006" key="4">
    <source>
        <dbReference type="Google" id="ProtNLM"/>
    </source>
</evidence>
<proteinExistence type="predicted"/>
<evidence type="ECO:0000256" key="1">
    <source>
        <dbReference type="SAM" id="SignalP"/>
    </source>
</evidence>
<protein>
    <recommendedName>
        <fullName evidence="4">LTXXQ motif family protein</fullName>
    </recommendedName>
</protein>
<organism evidence="2 3">
    <name type="scientific">Salinarimonas ramus</name>
    <dbReference type="NCBI Taxonomy" id="690164"/>
    <lineage>
        <taxon>Bacteria</taxon>
        <taxon>Pseudomonadati</taxon>
        <taxon>Pseudomonadota</taxon>
        <taxon>Alphaproteobacteria</taxon>
        <taxon>Hyphomicrobiales</taxon>
        <taxon>Salinarimonadaceae</taxon>
        <taxon>Salinarimonas</taxon>
    </lineage>
</organism>
<dbReference type="AlphaFoldDB" id="A0A917V1P1"/>
<dbReference type="Gene3D" id="1.20.120.1490">
    <property type="match status" value="1"/>
</dbReference>
<reference evidence="2 3" key="1">
    <citation type="journal article" date="2014" name="Int. J. Syst. Evol. Microbiol.">
        <title>Complete genome sequence of Corynebacterium casei LMG S-19264T (=DSM 44701T), isolated from a smear-ripened cheese.</title>
        <authorList>
            <consortium name="US DOE Joint Genome Institute (JGI-PGF)"/>
            <person name="Walter F."/>
            <person name="Albersmeier A."/>
            <person name="Kalinowski J."/>
            <person name="Ruckert C."/>
        </authorList>
    </citation>
    <scope>NUCLEOTIDE SEQUENCE [LARGE SCALE GENOMIC DNA]</scope>
    <source>
        <strain evidence="2 3">CGMCC 1.9161</strain>
    </source>
</reference>
<gene>
    <name evidence="2" type="ORF">GCM10011322_04820</name>
</gene>
<keyword evidence="1" id="KW-0732">Signal</keyword>
<name>A0A917V1P1_9HYPH</name>
<keyword evidence="3" id="KW-1185">Reference proteome</keyword>
<evidence type="ECO:0000313" key="2">
    <source>
        <dbReference type="EMBL" id="GGK21196.1"/>
    </source>
</evidence>
<feature type="signal peptide" evidence="1">
    <location>
        <begin position="1"/>
        <end position="24"/>
    </location>
</feature>
<sequence>MLMKLLRALSFGLVLAVGPGVALAQSGSASPSPYAGFETREIKSLSETDIEELRSGGGWGLALPAELNGVPGPAHLLELRDQIPLSAEQVTAIEEIYETLLVEAAAAGERLIEAEAAIEDAFRTGGFDDATLRELIADAESARAELRYIHLSRHLSTPPLLSARQVARYNVLRGYGVDPCSNVPEGHNAAMWRRHNNCS</sequence>